<proteinExistence type="predicted"/>
<comment type="caution">
    <text evidence="1">The sequence shown here is derived from an EMBL/GenBank/DDBJ whole genome shotgun (WGS) entry which is preliminary data.</text>
</comment>
<dbReference type="AlphaFoldDB" id="A0AAV4XQ92"/>
<reference evidence="1 2" key="1">
    <citation type="submission" date="2021-06" db="EMBL/GenBank/DDBJ databases">
        <title>Caerostris extrusa draft genome.</title>
        <authorList>
            <person name="Kono N."/>
            <person name="Arakawa K."/>
        </authorList>
    </citation>
    <scope>NUCLEOTIDE SEQUENCE [LARGE SCALE GENOMIC DNA]</scope>
</reference>
<organism evidence="1 2">
    <name type="scientific">Caerostris extrusa</name>
    <name type="common">Bark spider</name>
    <name type="synonym">Caerostris bankana</name>
    <dbReference type="NCBI Taxonomy" id="172846"/>
    <lineage>
        <taxon>Eukaryota</taxon>
        <taxon>Metazoa</taxon>
        <taxon>Ecdysozoa</taxon>
        <taxon>Arthropoda</taxon>
        <taxon>Chelicerata</taxon>
        <taxon>Arachnida</taxon>
        <taxon>Araneae</taxon>
        <taxon>Araneomorphae</taxon>
        <taxon>Entelegynae</taxon>
        <taxon>Araneoidea</taxon>
        <taxon>Araneidae</taxon>
        <taxon>Caerostris</taxon>
    </lineage>
</organism>
<keyword evidence="2" id="KW-1185">Reference proteome</keyword>
<dbReference type="Proteomes" id="UP001054945">
    <property type="component" value="Unassembled WGS sequence"/>
</dbReference>
<evidence type="ECO:0000313" key="2">
    <source>
        <dbReference type="Proteomes" id="UP001054945"/>
    </source>
</evidence>
<gene>
    <name evidence="1" type="ORF">CEXT_339671</name>
</gene>
<accession>A0AAV4XQ92</accession>
<sequence>MHVHTYLNLNSGTAFSNKGPLPNWMPIWLQFLQIQNSSVRSVERFDPLQALVDRRELTALWYWALHRHVGYGG</sequence>
<dbReference type="EMBL" id="BPLR01000614">
    <property type="protein sequence ID" value="GIY96075.1"/>
    <property type="molecule type" value="Genomic_DNA"/>
</dbReference>
<protein>
    <submittedName>
        <fullName evidence="1">Uncharacterized protein</fullName>
    </submittedName>
</protein>
<name>A0AAV4XQ92_CAEEX</name>
<evidence type="ECO:0000313" key="1">
    <source>
        <dbReference type="EMBL" id="GIY96075.1"/>
    </source>
</evidence>